<dbReference type="InterPro" id="IPR055348">
    <property type="entry name" value="DctQ"/>
</dbReference>
<dbReference type="EMBL" id="CYSB01000032">
    <property type="protein sequence ID" value="CUH68459.1"/>
    <property type="molecule type" value="Genomic_DNA"/>
</dbReference>
<dbReference type="OrthoDB" id="7843894at2"/>
<feature type="transmembrane region" description="Helical" evidence="9">
    <location>
        <begin position="60"/>
        <end position="78"/>
    </location>
</feature>
<evidence type="ECO:0000256" key="6">
    <source>
        <dbReference type="ARBA" id="ARBA00022989"/>
    </source>
</evidence>
<evidence type="ECO:0000256" key="4">
    <source>
        <dbReference type="ARBA" id="ARBA00022519"/>
    </source>
</evidence>
<dbReference type="Proteomes" id="UP000051887">
    <property type="component" value="Unassembled WGS sequence"/>
</dbReference>
<dbReference type="PANTHER" id="PTHR35011:SF10">
    <property type="entry name" value="TRAP TRANSPORTER SMALL PERMEASE PROTEIN"/>
    <property type="match status" value="1"/>
</dbReference>
<keyword evidence="5 9" id="KW-0812">Transmembrane</keyword>
<dbReference type="RefSeq" id="WP_058242788.1">
    <property type="nucleotide sequence ID" value="NZ_CYSB01000032.1"/>
</dbReference>
<dbReference type="EMBL" id="CYSC01000020">
    <property type="protein sequence ID" value="CUH71467.1"/>
    <property type="molecule type" value="Genomic_DNA"/>
</dbReference>
<feature type="transmembrane region" description="Helical" evidence="9">
    <location>
        <begin position="27"/>
        <end position="48"/>
    </location>
</feature>
<evidence type="ECO:0000313" key="11">
    <source>
        <dbReference type="EMBL" id="CUH68459.1"/>
    </source>
</evidence>
<sequence>MAGSAAVLEDGSGLSRLDQNLFRLERVLALLSGLAVFSLMLLAVVSVSGRNLMNAPLPGYVDWIEQAMPLIAFMAIAYTQRDGGHIRMDILVGRLSGRALWAAEFLTTLAALVLMVLLVWGSWSHFGRSFDFNAPLWSRDSSIDIGIPIWPAKLLAPVAFAVLSARMALQLWGYGRAFVLGLVEPVAVPLVQSAAAQAAEEAAHVGELNNDEGRG</sequence>
<evidence type="ECO:0000313" key="14">
    <source>
        <dbReference type="Proteomes" id="UP000051887"/>
    </source>
</evidence>
<organism evidence="12 14">
    <name type="scientific">Thalassovita autumnalis</name>
    <dbReference type="NCBI Taxonomy" id="2072972"/>
    <lineage>
        <taxon>Bacteria</taxon>
        <taxon>Pseudomonadati</taxon>
        <taxon>Pseudomonadota</taxon>
        <taxon>Alphaproteobacteria</taxon>
        <taxon>Rhodobacterales</taxon>
        <taxon>Roseobacteraceae</taxon>
        <taxon>Thalassovita</taxon>
    </lineage>
</organism>
<evidence type="ECO:0000259" key="10">
    <source>
        <dbReference type="Pfam" id="PF04290"/>
    </source>
</evidence>
<evidence type="ECO:0000256" key="2">
    <source>
        <dbReference type="ARBA" id="ARBA00022448"/>
    </source>
</evidence>
<proteinExistence type="inferred from homology"/>
<dbReference type="GO" id="GO:0022857">
    <property type="term" value="F:transmembrane transporter activity"/>
    <property type="evidence" value="ECO:0007669"/>
    <property type="project" value="UniProtKB-UniRule"/>
</dbReference>
<dbReference type="PANTHER" id="PTHR35011">
    <property type="entry name" value="2,3-DIKETO-L-GULONATE TRAP TRANSPORTER SMALL PERMEASE PROTEIN YIAM"/>
    <property type="match status" value="1"/>
</dbReference>
<keyword evidence="2 9" id="KW-0813">Transport</keyword>
<reference evidence="12 14" key="1">
    <citation type="submission" date="2015-09" db="EMBL/GenBank/DDBJ databases">
        <authorList>
            <consortium name="Swine Surveillance"/>
        </authorList>
    </citation>
    <scope>NUCLEOTIDE SEQUENCE [LARGE SCALE GENOMIC DNA]</scope>
    <source>
        <strain evidence="12 14">5120</strain>
    </source>
</reference>
<feature type="transmembrane region" description="Helical" evidence="9">
    <location>
        <begin position="99"/>
        <end position="123"/>
    </location>
</feature>
<keyword evidence="4 9" id="KW-0997">Cell inner membrane</keyword>
<comment type="function">
    <text evidence="9">Part of the tripartite ATP-independent periplasmic (TRAP) transport system.</text>
</comment>
<comment type="similarity">
    <text evidence="8 9">Belongs to the TRAP transporter small permease family.</text>
</comment>
<evidence type="ECO:0000256" key="8">
    <source>
        <dbReference type="ARBA" id="ARBA00038436"/>
    </source>
</evidence>
<keyword evidence="7 9" id="KW-0472">Membrane</keyword>
<dbReference type="GO" id="GO:0005886">
    <property type="term" value="C:plasma membrane"/>
    <property type="evidence" value="ECO:0007669"/>
    <property type="project" value="UniProtKB-SubCell"/>
</dbReference>
<keyword evidence="3" id="KW-1003">Cell membrane</keyword>
<name>A0A0P1FRP5_9RHOB</name>
<evidence type="ECO:0000313" key="12">
    <source>
        <dbReference type="EMBL" id="CUH71467.1"/>
    </source>
</evidence>
<feature type="transmembrane region" description="Helical" evidence="9">
    <location>
        <begin position="143"/>
        <end position="163"/>
    </location>
</feature>
<comment type="subunit">
    <text evidence="9">The complex comprises the extracytoplasmic solute receptor protein and the two transmembrane proteins.</text>
</comment>
<evidence type="ECO:0000256" key="7">
    <source>
        <dbReference type="ARBA" id="ARBA00023136"/>
    </source>
</evidence>
<keyword evidence="13" id="KW-1185">Reference proteome</keyword>
<gene>
    <name evidence="11" type="ORF">TL5118_02628</name>
    <name evidence="12" type="ORF">TL5120_01253</name>
</gene>
<dbReference type="Pfam" id="PF04290">
    <property type="entry name" value="DctQ"/>
    <property type="match status" value="1"/>
</dbReference>
<feature type="domain" description="Tripartite ATP-independent periplasmic transporters DctQ component" evidence="10">
    <location>
        <begin position="39"/>
        <end position="172"/>
    </location>
</feature>
<protein>
    <recommendedName>
        <fullName evidence="9">TRAP transporter small permease protein</fullName>
    </recommendedName>
</protein>
<dbReference type="GO" id="GO:0015740">
    <property type="term" value="P:C4-dicarboxylate transport"/>
    <property type="evidence" value="ECO:0007669"/>
    <property type="project" value="TreeGrafter"/>
</dbReference>
<evidence type="ECO:0000256" key="1">
    <source>
        <dbReference type="ARBA" id="ARBA00004429"/>
    </source>
</evidence>
<dbReference type="AlphaFoldDB" id="A0A0P1FRP5"/>
<dbReference type="Proteomes" id="UP000051086">
    <property type="component" value="Unassembled WGS sequence"/>
</dbReference>
<keyword evidence="6 9" id="KW-1133">Transmembrane helix</keyword>
<evidence type="ECO:0000256" key="5">
    <source>
        <dbReference type="ARBA" id="ARBA00022692"/>
    </source>
</evidence>
<evidence type="ECO:0000313" key="13">
    <source>
        <dbReference type="Proteomes" id="UP000051086"/>
    </source>
</evidence>
<dbReference type="InterPro" id="IPR007387">
    <property type="entry name" value="TRAP_DctQ"/>
</dbReference>
<evidence type="ECO:0000256" key="3">
    <source>
        <dbReference type="ARBA" id="ARBA00022475"/>
    </source>
</evidence>
<comment type="subcellular location">
    <subcellularLocation>
        <location evidence="1 9">Cell inner membrane</location>
        <topology evidence="1 9">Multi-pass membrane protein</topology>
    </subcellularLocation>
</comment>
<accession>A0A0P1FRP5</accession>
<evidence type="ECO:0000256" key="9">
    <source>
        <dbReference type="RuleBase" id="RU369079"/>
    </source>
</evidence>
<reference evidence="11 13" key="2">
    <citation type="submission" date="2015-09" db="EMBL/GenBank/DDBJ databases">
        <authorList>
            <person name="Rodrigo-Torres L."/>
            <person name="Arahal D.R."/>
        </authorList>
    </citation>
    <scope>NUCLEOTIDE SEQUENCE [LARGE SCALE GENOMIC DNA]</scope>
    <source>
        <strain evidence="11 13">CECT 5118</strain>
    </source>
</reference>